<dbReference type="EMBL" id="CP000542">
    <property type="protein sequence ID" value="ABM58724.1"/>
    <property type="molecule type" value="Genomic_DNA"/>
</dbReference>
<feature type="domain" description="NIF system FeS cluster assembly NifU N-terminal" evidence="1">
    <location>
        <begin position="12"/>
        <end position="114"/>
    </location>
</feature>
<dbReference type="SUPFAM" id="SSF82649">
    <property type="entry name" value="SufE/NifU"/>
    <property type="match status" value="1"/>
</dbReference>
<name>A1WM67_VEREI</name>
<dbReference type="CDD" id="cd06664">
    <property type="entry name" value="IscU_like"/>
    <property type="match status" value="1"/>
</dbReference>
<accession>A1WM67</accession>
<evidence type="ECO:0000313" key="3">
    <source>
        <dbReference type="Proteomes" id="UP000000374"/>
    </source>
</evidence>
<evidence type="ECO:0000259" key="1">
    <source>
        <dbReference type="Pfam" id="PF01592"/>
    </source>
</evidence>
<dbReference type="eggNOG" id="COG0822">
    <property type="taxonomic scope" value="Bacteria"/>
</dbReference>
<dbReference type="InterPro" id="IPR002871">
    <property type="entry name" value="NIF_FeS_clus_asmbl_NifU_N"/>
</dbReference>
<organism evidence="2 3">
    <name type="scientific">Verminephrobacter eiseniae (strain EF01-2)</name>
    <dbReference type="NCBI Taxonomy" id="391735"/>
    <lineage>
        <taxon>Bacteria</taxon>
        <taxon>Pseudomonadati</taxon>
        <taxon>Pseudomonadota</taxon>
        <taxon>Betaproteobacteria</taxon>
        <taxon>Burkholderiales</taxon>
        <taxon>Comamonadaceae</taxon>
        <taxon>Verminephrobacter</taxon>
    </lineage>
</organism>
<proteinExistence type="predicted"/>
<dbReference type="Pfam" id="PF01592">
    <property type="entry name" value="NifU_N"/>
    <property type="match status" value="1"/>
</dbReference>
<dbReference type="AlphaFoldDB" id="A1WM67"/>
<protein>
    <submittedName>
        <fullName evidence="2">Nitrogen-fixing NifU domain protein</fullName>
    </submittedName>
</protein>
<keyword evidence="3" id="KW-1185">Reference proteome</keyword>
<dbReference type="STRING" id="391735.Veis_2991"/>
<dbReference type="GO" id="GO:0051536">
    <property type="term" value="F:iron-sulfur cluster binding"/>
    <property type="evidence" value="ECO:0007669"/>
    <property type="project" value="InterPro"/>
</dbReference>
<dbReference type="Gene3D" id="3.90.1010.10">
    <property type="match status" value="1"/>
</dbReference>
<dbReference type="HOGENOM" id="CLU_079283_5_1_4"/>
<reference evidence="3" key="1">
    <citation type="submission" date="2006-12" db="EMBL/GenBank/DDBJ databases">
        <title>Complete sequence of chromosome 1 of Verminephrobacter eiseniae EF01-2.</title>
        <authorList>
            <person name="Copeland A."/>
            <person name="Lucas S."/>
            <person name="Lapidus A."/>
            <person name="Barry K."/>
            <person name="Detter J.C."/>
            <person name="Glavina del Rio T."/>
            <person name="Dalin E."/>
            <person name="Tice H."/>
            <person name="Pitluck S."/>
            <person name="Chertkov O."/>
            <person name="Brettin T."/>
            <person name="Bruce D."/>
            <person name="Han C."/>
            <person name="Tapia R."/>
            <person name="Gilna P."/>
            <person name="Schmutz J."/>
            <person name="Larimer F."/>
            <person name="Land M."/>
            <person name="Hauser L."/>
            <person name="Kyrpides N."/>
            <person name="Kim E."/>
            <person name="Stahl D."/>
            <person name="Richardson P."/>
        </authorList>
    </citation>
    <scope>NUCLEOTIDE SEQUENCE [LARGE SCALE GENOMIC DNA]</scope>
    <source>
        <strain evidence="3">EF01-2</strain>
    </source>
</reference>
<dbReference type="PANTHER" id="PTHR10093">
    <property type="entry name" value="IRON-SULFUR CLUSTER ASSEMBLY ENZYME NIFU HOMOLOG"/>
    <property type="match status" value="1"/>
</dbReference>
<dbReference type="Proteomes" id="UP000000374">
    <property type="component" value="Chromosome"/>
</dbReference>
<evidence type="ECO:0000313" key="2">
    <source>
        <dbReference type="EMBL" id="ABM58724.1"/>
    </source>
</evidence>
<sequence length="130" mass="14309">MPGCELRADMFNEIIVKNFSDPAFASELDEATASIEIGNPVCGDRIRVQLDVTDGLIKRARYQAWGCATSLATGNVFCACIDGKPLSVVLDTSNDDIETMLGELEPSQHHCLEMLRALFQWLKQIHAPAK</sequence>
<dbReference type="OrthoDB" id="9804157at2"/>
<dbReference type="GO" id="GO:0005506">
    <property type="term" value="F:iron ion binding"/>
    <property type="evidence" value="ECO:0007669"/>
    <property type="project" value="InterPro"/>
</dbReference>
<gene>
    <name evidence="2" type="ordered locus">Veis_2991</name>
</gene>
<dbReference type="KEGG" id="vei:Veis_2991"/>
<dbReference type="GO" id="GO:0016226">
    <property type="term" value="P:iron-sulfur cluster assembly"/>
    <property type="evidence" value="ECO:0007669"/>
    <property type="project" value="InterPro"/>
</dbReference>